<accession>A0ABN7AK16</accession>
<reference evidence="1 2" key="1">
    <citation type="submission" date="2023-09" db="EMBL/GenBank/DDBJ databases">
        <title>Nesidiocoris tenuis whole genome shotgun sequence.</title>
        <authorList>
            <person name="Shibata T."/>
            <person name="Shimoda M."/>
            <person name="Kobayashi T."/>
            <person name="Uehara T."/>
        </authorList>
    </citation>
    <scope>NUCLEOTIDE SEQUENCE [LARGE SCALE GENOMIC DNA]</scope>
    <source>
        <strain evidence="1 2">Japan</strain>
    </source>
</reference>
<sequence>MREPSLDVSWKLAARRRDFPNRKHRRGGTRIRAVPDKRTRDGRAKLTGRQSQGHIRAKHLTKVPSGCPRLHQRRLLGLRSEEPDGT</sequence>
<keyword evidence="2" id="KW-1185">Reference proteome</keyword>
<protein>
    <submittedName>
        <fullName evidence="1">Uncharacterized protein</fullName>
    </submittedName>
</protein>
<organism evidence="1 2">
    <name type="scientific">Nesidiocoris tenuis</name>
    <dbReference type="NCBI Taxonomy" id="355587"/>
    <lineage>
        <taxon>Eukaryota</taxon>
        <taxon>Metazoa</taxon>
        <taxon>Ecdysozoa</taxon>
        <taxon>Arthropoda</taxon>
        <taxon>Hexapoda</taxon>
        <taxon>Insecta</taxon>
        <taxon>Pterygota</taxon>
        <taxon>Neoptera</taxon>
        <taxon>Paraneoptera</taxon>
        <taxon>Hemiptera</taxon>
        <taxon>Heteroptera</taxon>
        <taxon>Panheteroptera</taxon>
        <taxon>Cimicomorpha</taxon>
        <taxon>Miridae</taxon>
        <taxon>Dicyphina</taxon>
        <taxon>Nesidiocoris</taxon>
    </lineage>
</organism>
<gene>
    <name evidence="1" type="ORF">NTJ_04552</name>
</gene>
<dbReference type="EMBL" id="AP028911">
    <property type="protein sequence ID" value="BES91744.1"/>
    <property type="molecule type" value="Genomic_DNA"/>
</dbReference>
<proteinExistence type="predicted"/>
<dbReference type="Proteomes" id="UP001307889">
    <property type="component" value="Chromosome 3"/>
</dbReference>
<evidence type="ECO:0000313" key="2">
    <source>
        <dbReference type="Proteomes" id="UP001307889"/>
    </source>
</evidence>
<name>A0ABN7AK16_9HEMI</name>
<evidence type="ECO:0000313" key="1">
    <source>
        <dbReference type="EMBL" id="BES91744.1"/>
    </source>
</evidence>